<organism evidence="2 3">
    <name type="scientific">Ascobolus immersus RN42</name>
    <dbReference type="NCBI Taxonomy" id="1160509"/>
    <lineage>
        <taxon>Eukaryota</taxon>
        <taxon>Fungi</taxon>
        <taxon>Dikarya</taxon>
        <taxon>Ascomycota</taxon>
        <taxon>Pezizomycotina</taxon>
        <taxon>Pezizomycetes</taxon>
        <taxon>Pezizales</taxon>
        <taxon>Ascobolaceae</taxon>
        <taxon>Ascobolus</taxon>
    </lineage>
</organism>
<feature type="coiled-coil region" evidence="1">
    <location>
        <begin position="29"/>
        <end position="63"/>
    </location>
</feature>
<gene>
    <name evidence="2" type="ORF">BJ508DRAFT_309767</name>
</gene>
<sequence>MDESVATQTLEERMEAGFTALRKLLDDQKAAFEEQKKADDARIKALEEKLKQAEDEARIKEHEYQLRKKAELLYLGREYLVRKNDGISWAAWEGNAQRGSGDYHHDETRKGMIPGWKQETRRFINLVACGGLNRDKGAIVREFKRVAEDDEELLNLIEVMEKGGFWDPGDEGFNTKYTFYDGSDDEDSEESYSYY</sequence>
<accession>A0A3N4I113</accession>
<keyword evidence="1" id="KW-0175">Coiled coil</keyword>
<evidence type="ECO:0000256" key="1">
    <source>
        <dbReference type="SAM" id="Coils"/>
    </source>
</evidence>
<proteinExistence type="predicted"/>
<protein>
    <submittedName>
        <fullName evidence="2">Uncharacterized protein</fullName>
    </submittedName>
</protein>
<keyword evidence="3" id="KW-1185">Reference proteome</keyword>
<evidence type="ECO:0000313" key="3">
    <source>
        <dbReference type="Proteomes" id="UP000275078"/>
    </source>
</evidence>
<name>A0A3N4I113_ASCIM</name>
<reference evidence="2 3" key="1">
    <citation type="journal article" date="2018" name="Nat. Ecol. Evol.">
        <title>Pezizomycetes genomes reveal the molecular basis of ectomycorrhizal truffle lifestyle.</title>
        <authorList>
            <person name="Murat C."/>
            <person name="Payen T."/>
            <person name="Noel B."/>
            <person name="Kuo A."/>
            <person name="Morin E."/>
            <person name="Chen J."/>
            <person name="Kohler A."/>
            <person name="Krizsan K."/>
            <person name="Balestrini R."/>
            <person name="Da Silva C."/>
            <person name="Montanini B."/>
            <person name="Hainaut M."/>
            <person name="Levati E."/>
            <person name="Barry K.W."/>
            <person name="Belfiori B."/>
            <person name="Cichocki N."/>
            <person name="Clum A."/>
            <person name="Dockter R.B."/>
            <person name="Fauchery L."/>
            <person name="Guy J."/>
            <person name="Iotti M."/>
            <person name="Le Tacon F."/>
            <person name="Lindquist E.A."/>
            <person name="Lipzen A."/>
            <person name="Malagnac F."/>
            <person name="Mello A."/>
            <person name="Molinier V."/>
            <person name="Miyauchi S."/>
            <person name="Poulain J."/>
            <person name="Riccioni C."/>
            <person name="Rubini A."/>
            <person name="Sitrit Y."/>
            <person name="Splivallo R."/>
            <person name="Traeger S."/>
            <person name="Wang M."/>
            <person name="Zifcakova L."/>
            <person name="Wipf D."/>
            <person name="Zambonelli A."/>
            <person name="Paolocci F."/>
            <person name="Nowrousian M."/>
            <person name="Ottonello S."/>
            <person name="Baldrian P."/>
            <person name="Spatafora J.W."/>
            <person name="Henrissat B."/>
            <person name="Nagy L.G."/>
            <person name="Aury J.M."/>
            <person name="Wincker P."/>
            <person name="Grigoriev I.V."/>
            <person name="Bonfante P."/>
            <person name="Martin F.M."/>
        </authorList>
    </citation>
    <scope>NUCLEOTIDE SEQUENCE [LARGE SCALE GENOMIC DNA]</scope>
    <source>
        <strain evidence="2 3">RN42</strain>
    </source>
</reference>
<dbReference type="EMBL" id="ML119720">
    <property type="protein sequence ID" value="RPA77790.1"/>
    <property type="molecule type" value="Genomic_DNA"/>
</dbReference>
<dbReference type="Proteomes" id="UP000275078">
    <property type="component" value="Unassembled WGS sequence"/>
</dbReference>
<dbReference type="AlphaFoldDB" id="A0A3N4I113"/>
<evidence type="ECO:0000313" key="2">
    <source>
        <dbReference type="EMBL" id="RPA77790.1"/>
    </source>
</evidence>